<proteinExistence type="predicted"/>
<keyword evidence="2" id="KW-1185">Reference proteome</keyword>
<accession>A0ABQ6NEC5</accession>
<reference evidence="1 2" key="1">
    <citation type="journal article" date="2023" name="Commun. Biol.">
        <title>Genome analysis of Parmales, the sister group of diatoms, reveals the evolutionary specialization of diatoms from phago-mixotrophs to photoautotrophs.</title>
        <authorList>
            <person name="Ban H."/>
            <person name="Sato S."/>
            <person name="Yoshikawa S."/>
            <person name="Yamada K."/>
            <person name="Nakamura Y."/>
            <person name="Ichinomiya M."/>
            <person name="Sato N."/>
            <person name="Blanc-Mathieu R."/>
            <person name="Endo H."/>
            <person name="Kuwata A."/>
            <person name="Ogata H."/>
        </authorList>
    </citation>
    <scope>NUCLEOTIDE SEQUENCE [LARGE SCALE GENOMIC DNA]</scope>
</reference>
<gene>
    <name evidence="1" type="ORF">TeGR_g40</name>
</gene>
<evidence type="ECO:0000313" key="1">
    <source>
        <dbReference type="EMBL" id="GMI57454.1"/>
    </source>
</evidence>
<organism evidence="1 2">
    <name type="scientific">Tetraparma gracilis</name>
    <dbReference type="NCBI Taxonomy" id="2962635"/>
    <lineage>
        <taxon>Eukaryota</taxon>
        <taxon>Sar</taxon>
        <taxon>Stramenopiles</taxon>
        <taxon>Ochrophyta</taxon>
        <taxon>Bolidophyceae</taxon>
        <taxon>Parmales</taxon>
        <taxon>Triparmaceae</taxon>
        <taxon>Tetraparma</taxon>
    </lineage>
</organism>
<name>A0ABQ6NEC5_9STRA</name>
<dbReference type="EMBL" id="BRYB01006816">
    <property type="protein sequence ID" value="GMI57454.1"/>
    <property type="molecule type" value="Genomic_DNA"/>
</dbReference>
<protein>
    <submittedName>
        <fullName evidence="1">Uncharacterized protein</fullName>
    </submittedName>
</protein>
<dbReference type="Proteomes" id="UP001165060">
    <property type="component" value="Unassembled WGS sequence"/>
</dbReference>
<comment type="caution">
    <text evidence="1">The sequence shown here is derived from an EMBL/GenBank/DDBJ whole genome shotgun (WGS) entry which is preliminary data.</text>
</comment>
<feature type="non-terminal residue" evidence="1">
    <location>
        <position position="1"/>
    </location>
</feature>
<sequence>SSVKAVEVKKMDLGGEGEGEGETDVALSLLQFAGLAGART</sequence>
<evidence type="ECO:0000313" key="2">
    <source>
        <dbReference type="Proteomes" id="UP001165060"/>
    </source>
</evidence>